<keyword evidence="4" id="KW-0964">Secreted</keyword>
<evidence type="ECO:0000256" key="7">
    <source>
        <dbReference type="ARBA" id="ARBA00023316"/>
    </source>
</evidence>
<dbReference type="EC" id="3.2.1.15" evidence="10"/>
<dbReference type="GO" id="GO:0004650">
    <property type="term" value="F:polygalacturonase activity"/>
    <property type="evidence" value="ECO:0007669"/>
    <property type="project" value="UniProtKB-EC"/>
</dbReference>
<protein>
    <submittedName>
        <fullName evidence="10">Endo-polygalacturonase</fullName>
        <ecNumber evidence="10">3.2.1.15</ecNumber>
    </submittedName>
</protein>
<keyword evidence="3" id="KW-0134">Cell wall</keyword>
<evidence type="ECO:0000313" key="11">
    <source>
        <dbReference type="Proteomes" id="UP001567538"/>
    </source>
</evidence>
<dbReference type="FunFam" id="2.160.20.10:FF:000111">
    <property type="entry name" value="Pectin lyase-like superfamily protein"/>
    <property type="match status" value="1"/>
</dbReference>
<keyword evidence="5 8" id="KW-0378">Hydrolase</keyword>
<accession>A0ABD1HSS2</accession>
<dbReference type="InterPro" id="IPR000743">
    <property type="entry name" value="Glyco_hydro_28"/>
</dbReference>
<evidence type="ECO:0000313" key="10">
    <source>
        <dbReference type="EMBL" id="KAL1559242.1"/>
    </source>
</evidence>
<evidence type="ECO:0000256" key="8">
    <source>
        <dbReference type="RuleBase" id="RU361169"/>
    </source>
</evidence>
<keyword evidence="7" id="KW-0961">Cell wall biogenesis/degradation</keyword>
<proteinExistence type="inferred from homology"/>
<sequence>MSQRQSHQHENIRQCRQPQHDGIHVEQSSAVSILGSCISTGDDCVSIGPGSSDLWIENLFCGPCHGISIGSLGWNLQEAGVQNVTVKTATFRGTQNGLRIKTWARPSNGFVKDVCFQHIVIDNAKYPIIIDQNYCPDHNKCPSQDSGVQISNVRYEDVHGTSATHVAVKFECSKTNPCRGITLDGVNLTLKDKPTTALCPRNGNNVVKPTTCLKEE</sequence>
<evidence type="ECO:0000256" key="6">
    <source>
        <dbReference type="ARBA" id="ARBA00023295"/>
    </source>
</evidence>
<name>A0ABD1HSS2_SALDI</name>
<comment type="similarity">
    <text evidence="2 8">Belongs to the glycosyl hydrolase 28 family.</text>
</comment>
<evidence type="ECO:0000256" key="4">
    <source>
        <dbReference type="ARBA" id="ARBA00022525"/>
    </source>
</evidence>
<dbReference type="Proteomes" id="UP001567538">
    <property type="component" value="Unassembled WGS sequence"/>
</dbReference>
<organism evidence="10 11">
    <name type="scientific">Salvia divinorum</name>
    <name type="common">Maria pastora</name>
    <name type="synonym">Diviner's sage</name>
    <dbReference type="NCBI Taxonomy" id="28513"/>
    <lineage>
        <taxon>Eukaryota</taxon>
        <taxon>Viridiplantae</taxon>
        <taxon>Streptophyta</taxon>
        <taxon>Embryophyta</taxon>
        <taxon>Tracheophyta</taxon>
        <taxon>Spermatophyta</taxon>
        <taxon>Magnoliopsida</taxon>
        <taxon>eudicotyledons</taxon>
        <taxon>Gunneridae</taxon>
        <taxon>Pentapetalae</taxon>
        <taxon>asterids</taxon>
        <taxon>lamiids</taxon>
        <taxon>Lamiales</taxon>
        <taxon>Lamiaceae</taxon>
        <taxon>Nepetoideae</taxon>
        <taxon>Mentheae</taxon>
        <taxon>Salviinae</taxon>
        <taxon>Salvia</taxon>
        <taxon>Salvia subgen. Calosphace</taxon>
    </lineage>
</organism>
<dbReference type="GO" id="GO:0071555">
    <property type="term" value="P:cell wall organization"/>
    <property type="evidence" value="ECO:0007669"/>
    <property type="project" value="UniProtKB-KW"/>
</dbReference>
<dbReference type="AlphaFoldDB" id="A0ABD1HSS2"/>
<evidence type="ECO:0000256" key="9">
    <source>
        <dbReference type="SAM" id="MobiDB-lite"/>
    </source>
</evidence>
<evidence type="ECO:0000256" key="2">
    <source>
        <dbReference type="ARBA" id="ARBA00008834"/>
    </source>
</evidence>
<dbReference type="InterPro" id="IPR012334">
    <property type="entry name" value="Pectin_lyas_fold"/>
</dbReference>
<dbReference type="EMBL" id="JBEAFC010000004">
    <property type="protein sequence ID" value="KAL1559242.1"/>
    <property type="molecule type" value="Genomic_DNA"/>
</dbReference>
<comment type="subcellular location">
    <subcellularLocation>
        <location evidence="1">Secreted</location>
        <location evidence="1">Cell wall</location>
    </subcellularLocation>
</comment>
<gene>
    <name evidence="10" type="ORF">AAHA92_09605</name>
</gene>
<dbReference type="Pfam" id="PF00295">
    <property type="entry name" value="Glyco_hydro_28"/>
    <property type="match status" value="1"/>
</dbReference>
<dbReference type="InterPro" id="IPR011050">
    <property type="entry name" value="Pectin_lyase_fold/virulence"/>
</dbReference>
<reference evidence="10 11" key="1">
    <citation type="submission" date="2024-06" db="EMBL/GenBank/DDBJ databases">
        <title>A chromosome level genome sequence of Diviner's sage (Salvia divinorum).</title>
        <authorList>
            <person name="Ford S.A."/>
            <person name="Ro D.-K."/>
            <person name="Ness R.W."/>
            <person name="Phillips M.A."/>
        </authorList>
    </citation>
    <scope>NUCLEOTIDE SEQUENCE [LARGE SCALE GENOMIC DNA]</scope>
    <source>
        <strain evidence="10">SAF-2024a</strain>
        <tissue evidence="10">Leaf</tissue>
    </source>
</reference>
<evidence type="ECO:0000256" key="1">
    <source>
        <dbReference type="ARBA" id="ARBA00004191"/>
    </source>
</evidence>
<dbReference type="Gene3D" id="2.160.20.10">
    <property type="entry name" value="Single-stranded right-handed beta-helix, Pectin lyase-like"/>
    <property type="match status" value="1"/>
</dbReference>
<dbReference type="PANTHER" id="PTHR31375">
    <property type="match status" value="1"/>
</dbReference>
<feature type="region of interest" description="Disordered" evidence="9">
    <location>
        <begin position="1"/>
        <end position="21"/>
    </location>
</feature>
<dbReference type="SUPFAM" id="SSF51126">
    <property type="entry name" value="Pectin lyase-like"/>
    <property type="match status" value="1"/>
</dbReference>
<keyword evidence="6 8" id="KW-0326">Glycosidase</keyword>
<evidence type="ECO:0000256" key="5">
    <source>
        <dbReference type="ARBA" id="ARBA00022801"/>
    </source>
</evidence>
<keyword evidence="11" id="KW-1185">Reference proteome</keyword>
<comment type="caution">
    <text evidence="10">The sequence shown here is derived from an EMBL/GenBank/DDBJ whole genome shotgun (WGS) entry which is preliminary data.</text>
</comment>
<evidence type="ECO:0000256" key="3">
    <source>
        <dbReference type="ARBA" id="ARBA00022512"/>
    </source>
</evidence>
<feature type="compositionally biased region" description="Basic and acidic residues" evidence="9">
    <location>
        <begin position="7"/>
        <end position="21"/>
    </location>
</feature>